<keyword evidence="4" id="KW-1185">Reference proteome</keyword>
<evidence type="ECO:0000313" key="4">
    <source>
        <dbReference type="Proteomes" id="UP000829542"/>
    </source>
</evidence>
<dbReference type="NCBIfam" id="TIGR01644">
    <property type="entry name" value="phage_P2_V"/>
    <property type="match status" value="1"/>
</dbReference>
<dbReference type="Proteomes" id="UP000829542">
    <property type="component" value="Chromosome"/>
</dbReference>
<dbReference type="InterPro" id="IPR053861">
    <property type="entry name" value="Phage_Mu_Gp45_N"/>
</dbReference>
<dbReference type="Pfam" id="PF06890">
    <property type="entry name" value="Phage_Mu_Gp45"/>
    <property type="match status" value="1"/>
</dbReference>
<organism evidence="3 4">
    <name type="scientific">Ignatzschineria rhizosphaerae</name>
    <dbReference type="NCBI Taxonomy" id="2923279"/>
    <lineage>
        <taxon>Bacteria</taxon>
        <taxon>Pseudomonadati</taxon>
        <taxon>Pseudomonadota</taxon>
        <taxon>Gammaproteobacteria</taxon>
        <taxon>Cardiobacteriales</taxon>
        <taxon>Ignatzschineriaceae</taxon>
        <taxon>Ignatzschineria</taxon>
    </lineage>
</organism>
<dbReference type="EMBL" id="CP093379">
    <property type="protein sequence ID" value="UNM95661.1"/>
    <property type="molecule type" value="Genomic_DNA"/>
</dbReference>
<dbReference type="InterPro" id="IPR014462">
    <property type="entry name" value="Phage_Mu_Gp45"/>
</dbReference>
<sequence length="219" mass="23283">MRRENLRTLIRQGRLAILNDATDTQVAQVELFADEVVEGVERIQNYGFTSMPTEGGVYLMNIGGKGNQPVIIAVNDDKTRLRVMPGEVAIYHSEGHHVILKANGVIEADCTTLIANAEESVTVTTQTAEINATTSATIQSEVVTVDAPLTSMTGNLMVAGGIGTGGQQPEAGKVKIKGDFELDGSMDATGKVKSENVSLSDHDHDTSDGKTEKPNKGES</sequence>
<proteinExistence type="predicted"/>
<dbReference type="RefSeq" id="WP_242148128.1">
    <property type="nucleotide sequence ID" value="NZ_CP093379.1"/>
</dbReference>
<feature type="domain" description="Bacteriophage Mu Gp45 N-terminal" evidence="2">
    <location>
        <begin position="13"/>
        <end position="77"/>
    </location>
</feature>
<evidence type="ECO:0000256" key="1">
    <source>
        <dbReference type="SAM" id="MobiDB-lite"/>
    </source>
</evidence>
<reference evidence="3 4" key="1">
    <citation type="submission" date="2022-03" db="EMBL/GenBank/DDBJ databases">
        <title>Ignatzschineria rhizosphaerae HR5S32.</title>
        <authorList>
            <person name="Sun J.Q."/>
            <person name="Feng J.Y."/>
        </authorList>
    </citation>
    <scope>NUCLEOTIDE SEQUENCE [LARGE SCALE GENOMIC DNA]</scope>
    <source>
        <strain evidence="3 4">HR5S32</strain>
    </source>
</reference>
<protein>
    <submittedName>
        <fullName evidence="3">Phage baseplate assembly protein V</fullName>
    </submittedName>
</protein>
<evidence type="ECO:0000313" key="3">
    <source>
        <dbReference type="EMBL" id="UNM95661.1"/>
    </source>
</evidence>
<accession>A0ABY3X1L8</accession>
<feature type="region of interest" description="Disordered" evidence="1">
    <location>
        <begin position="184"/>
        <end position="219"/>
    </location>
</feature>
<feature type="compositionally biased region" description="Basic and acidic residues" evidence="1">
    <location>
        <begin position="190"/>
        <end position="219"/>
    </location>
</feature>
<evidence type="ECO:0000259" key="2">
    <source>
        <dbReference type="Pfam" id="PF06890"/>
    </source>
</evidence>
<name>A0ABY3X1L8_9GAMM</name>
<dbReference type="InterPro" id="IPR013046">
    <property type="entry name" value="GpV/Gp45"/>
</dbReference>
<gene>
    <name evidence="3" type="ORF">MMG00_10615</name>
</gene>
<dbReference type="PIRSF" id="PIRSF012337">
    <property type="entry name" value="gp45"/>
    <property type="match status" value="1"/>
</dbReference>